<evidence type="ECO:0000256" key="3">
    <source>
        <dbReference type="ARBA" id="ARBA00022801"/>
    </source>
</evidence>
<comment type="similarity">
    <text evidence="1">Belongs to the metallo-beta-lactamase superfamily.</text>
</comment>
<reference evidence="5" key="1">
    <citation type="journal article" date="2023" name="IMA Fungus">
        <title>Comparative genomic study of the Penicillium genus elucidates a diverse pangenome and 15 lateral gene transfer events.</title>
        <authorList>
            <person name="Petersen C."/>
            <person name="Sorensen T."/>
            <person name="Nielsen M.R."/>
            <person name="Sondergaard T.E."/>
            <person name="Sorensen J.L."/>
            <person name="Fitzpatrick D.A."/>
            <person name="Frisvad J.C."/>
            <person name="Nielsen K.L."/>
        </authorList>
    </citation>
    <scope>NUCLEOTIDE SEQUENCE</scope>
    <source>
        <strain evidence="5">IBT 17514</strain>
    </source>
</reference>
<dbReference type="GO" id="GO:0016787">
    <property type="term" value="F:hydrolase activity"/>
    <property type="evidence" value="ECO:0007669"/>
    <property type="project" value="UniProtKB-KW"/>
</dbReference>
<evidence type="ECO:0000256" key="4">
    <source>
        <dbReference type="ARBA" id="ARBA00022833"/>
    </source>
</evidence>
<dbReference type="PANTHER" id="PTHR42978:SF4">
    <property type="entry name" value="METALLO-BETA-LACTAMASE DOMAIN-CONTAINING PROTEIN"/>
    <property type="match status" value="1"/>
</dbReference>
<gene>
    <name evidence="5" type="ORF">N7493_005936</name>
</gene>
<dbReference type="GO" id="GO:0046872">
    <property type="term" value="F:metal ion binding"/>
    <property type="evidence" value="ECO:0007669"/>
    <property type="project" value="UniProtKB-KW"/>
</dbReference>
<dbReference type="InterPro" id="IPR051013">
    <property type="entry name" value="MBL_superfamily_lactonases"/>
</dbReference>
<keyword evidence="2" id="KW-0479">Metal-binding</keyword>
<proteinExistence type="inferred from homology"/>
<comment type="caution">
    <text evidence="5">The sequence shown here is derived from an EMBL/GenBank/DDBJ whole genome shotgun (WGS) entry which is preliminary data.</text>
</comment>
<evidence type="ECO:0000313" key="6">
    <source>
        <dbReference type="Proteomes" id="UP001215712"/>
    </source>
</evidence>
<dbReference type="Proteomes" id="UP001215712">
    <property type="component" value="Unassembled WGS sequence"/>
</dbReference>
<dbReference type="EMBL" id="JAQJAN010000007">
    <property type="protein sequence ID" value="KAJ5726909.1"/>
    <property type="molecule type" value="Genomic_DNA"/>
</dbReference>
<evidence type="ECO:0000256" key="2">
    <source>
        <dbReference type="ARBA" id="ARBA00022723"/>
    </source>
</evidence>
<organism evidence="5 6">
    <name type="scientific">Penicillium malachiteum</name>
    <dbReference type="NCBI Taxonomy" id="1324776"/>
    <lineage>
        <taxon>Eukaryota</taxon>
        <taxon>Fungi</taxon>
        <taxon>Dikarya</taxon>
        <taxon>Ascomycota</taxon>
        <taxon>Pezizomycotina</taxon>
        <taxon>Eurotiomycetes</taxon>
        <taxon>Eurotiomycetidae</taxon>
        <taxon>Eurotiales</taxon>
        <taxon>Aspergillaceae</taxon>
        <taxon>Penicillium</taxon>
    </lineage>
</organism>
<keyword evidence="6" id="KW-1185">Reference proteome</keyword>
<dbReference type="Gene3D" id="3.60.15.10">
    <property type="entry name" value="Ribonuclease Z/Hydroxyacylglutathione hydrolase-like"/>
    <property type="match status" value="1"/>
</dbReference>
<keyword evidence="3" id="KW-0378">Hydrolase</keyword>
<accession>A0AAD6HLA7</accession>
<dbReference type="SUPFAM" id="SSF56281">
    <property type="entry name" value="Metallo-hydrolase/oxidoreductase"/>
    <property type="match status" value="1"/>
</dbReference>
<dbReference type="PANTHER" id="PTHR42978">
    <property type="entry name" value="QUORUM-QUENCHING LACTONASE YTNP-RELATED-RELATED"/>
    <property type="match status" value="1"/>
</dbReference>
<evidence type="ECO:0000256" key="1">
    <source>
        <dbReference type="ARBA" id="ARBA00007749"/>
    </source>
</evidence>
<evidence type="ECO:0000313" key="5">
    <source>
        <dbReference type="EMBL" id="KAJ5726909.1"/>
    </source>
</evidence>
<dbReference type="AlphaFoldDB" id="A0AAD6HLA7"/>
<keyword evidence="4" id="KW-0862">Zinc</keyword>
<name>A0AAD6HLA7_9EURO</name>
<dbReference type="InterPro" id="IPR036866">
    <property type="entry name" value="RibonucZ/Hydroxyglut_hydro"/>
</dbReference>
<evidence type="ECO:0008006" key="7">
    <source>
        <dbReference type="Google" id="ProtNLM"/>
    </source>
</evidence>
<protein>
    <recommendedName>
        <fullName evidence="7">Metallo-beta-lactamase domain-containing protein</fullName>
    </recommendedName>
</protein>
<sequence length="162" mass="18442">MWDGRFFDPEEATENWKTLEGPWKKFGPFENAMDLFGDGSLWIIQAPGHMPGNLAACARLESGDWVMLGSDCCHSRELFIGSKEFASFELPNGATFSLHQDVPAARDTLERMRIMEEKFRAHVALAHDTAWIEKGNDSVLLSLLDDEFRRDIRVALKHQTPF</sequence>
<reference evidence="5" key="2">
    <citation type="submission" date="2023-01" db="EMBL/GenBank/DDBJ databases">
        <authorList>
            <person name="Petersen C."/>
        </authorList>
    </citation>
    <scope>NUCLEOTIDE SEQUENCE</scope>
    <source>
        <strain evidence="5">IBT 17514</strain>
    </source>
</reference>